<name>A0A2V3ITG9_9FLOR</name>
<accession>A0A2V3ITG9</accession>
<gene>
    <name evidence="2" type="ORF">BWQ96_05200</name>
</gene>
<evidence type="ECO:0000313" key="3">
    <source>
        <dbReference type="Proteomes" id="UP000247409"/>
    </source>
</evidence>
<feature type="region of interest" description="Disordered" evidence="1">
    <location>
        <begin position="138"/>
        <end position="158"/>
    </location>
</feature>
<comment type="caution">
    <text evidence="2">The sequence shown here is derived from an EMBL/GenBank/DDBJ whole genome shotgun (WGS) entry which is preliminary data.</text>
</comment>
<dbReference type="Proteomes" id="UP000247409">
    <property type="component" value="Unassembled WGS sequence"/>
</dbReference>
<sequence length="158" mass="16830">MVLPKSADGTLDQVLMARNIVAATSATQLRTVLLHFHRPSAVAFAESNGPPCVSNRAVAMAPDAAVLALLIADHSFAVLTLLCMRLLRRLLRLGLSAGPSPSISAAFFSALAVRPPDHFALPGHMLPPNLRATFQSISKQHHHPRPEQYTPSGTCAPS</sequence>
<evidence type="ECO:0000256" key="1">
    <source>
        <dbReference type="SAM" id="MobiDB-lite"/>
    </source>
</evidence>
<proteinExistence type="predicted"/>
<dbReference type="EMBL" id="NBIV01000073">
    <property type="protein sequence ID" value="PXF45027.1"/>
    <property type="molecule type" value="Genomic_DNA"/>
</dbReference>
<keyword evidence="3" id="KW-1185">Reference proteome</keyword>
<organism evidence="2 3">
    <name type="scientific">Gracilariopsis chorda</name>
    <dbReference type="NCBI Taxonomy" id="448386"/>
    <lineage>
        <taxon>Eukaryota</taxon>
        <taxon>Rhodophyta</taxon>
        <taxon>Florideophyceae</taxon>
        <taxon>Rhodymeniophycidae</taxon>
        <taxon>Gracilariales</taxon>
        <taxon>Gracilariaceae</taxon>
        <taxon>Gracilariopsis</taxon>
    </lineage>
</organism>
<protein>
    <submittedName>
        <fullName evidence="2">Uncharacterized protein</fullName>
    </submittedName>
</protein>
<dbReference type="AlphaFoldDB" id="A0A2V3ITG9"/>
<evidence type="ECO:0000313" key="2">
    <source>
        <dbReference type="EMBL" id="PXF45027.1"/>
    </source>
</evidence>
<feature type="compositionally biased region" description="Polar residues" evidence="1">
    <location>
        <begin position="149"/>
        <end position="158"/>
    </location>
</feature>
<reference evidence="2 3" key="1">
    <citation type="journal article" date="2018" name="Mol. Biol. Evol.">
        <title>Analysis of the draft genome of the red seaweed Gracilariopsis chorda provides insights into genome size evolution in Rhodophyta.</title>
        <authorList>
            <person name="Lee J."/>
            <person name="Yang E.C."/>
            <person name="Graf L."/>
            <person name="Yang J.H."/>
            <person name="Qiu H."/>
            <person name="Zel Zion U."/>
            <person name="Chan C.X."/>
            <person name="Stephens T.G."/>
            <person name="Weber A.P.M."/>
            <person name="Boo G.H."/>
            <person name="Boo S.M."/>
            <person name="Kim K.M."/>
            <person name="Shin Y."/>
            <person name="Jung M."/>
            <person name="Lee S.J."/>
            <person name="Yim H.S."/>
            <person name="Lee J.H."/>
            <person name="Bhattacharya D."/>
            <person name="Yoon H.S."/>
        </authorList>
    </citation>
    <scope>NUCLEOTIDE SEQUENCE [LARGE SCALE GENOMIC DNA]</scope>
    <source>
        <strain evidence="2 3">SKKU-2015</strain>
        <tissue evidence="2">Whole body</tissue>
    </source>
</reference>